<dbReference type="Proteomes" id="UP000266934">
    <property type="component" value="Chromosome"/>
</dbReference>
<evidence type="ECO:0000313" key="3">
    <source>
        <dbReference type="Proteomes" id="UP000266934"/>
    </source>
</evidence>
<sequence length="56" mass="5836">MDAEPLPDDTVESFARVALLALEWASAANFDDRGHHRAGDAGRVGDVAAGADMVPT</sequence>
<proteinExistence type="predicted"/>
<protein>
    <submittedName>
        <fullName evidence="2">Uncharacterized protein</fullName>
    </submittedName>
</protein>
<accession>A0A348G1H6</accession>
<feature type="compositionally biased region" description="Low complexity" evidence="1">
    <location>
        <begin position="44"/>
        <end position="56"/>
    </location>
</feature>
<feature type="region of interest" description="Disordered" evidence="1">
    <location>
        <begin position="32"/>
        <end position="56"/>
    </location>
</feature>
<dbReference type="RefSeq" id="WP_160140578.1">
    <property type="nucleotide sequence ID" value="NZ_AP018907.1"/>
</dbReference>
<dbReference type="AlphaFoldDB" id="A0A348G1H6"/>
<gene>
    <name evidence="2" type="ORF">BLTE_20940</name>
</gene>
<reference evidence="2 3" key="1">
    <citation type="submission" date="2018-08" db="EMBL/GenBank/DDBJ databases">
        <title>Complete genome sequencing of Blastochloris tepida GI.</title>
        <authorList>
            <person name="Tsukatani Y."/>
            <person name="Mori H."/>
        </authorList>
    </citation>
    <scope>NUCLEOTIDE SEQUENCE [LARGE SCALE GENOMIC DNA]</scope>
    <source>
        <strain evidence="2 3">GI</strain>
    </source>
</reference>
<evidence type="ECO:0000256" key="1">
    <source>
        <dbReference type="SAM" id="MobiDB-lite"/>
    </source>
</evidence>
<dbReference type="EMBL" id="AP018907">
    <property type="protein sequence ID" value="BBF93409.1"/>
    <property type="molecule type" value="Genomic_DNA"/>
</dbReference>
<dbReference type="KEGG" id="blag:BLTE_20940"/>
<organism evidence="2 3">
    <name type="scientific">Blastochloris tepida</name>
    <dbReference type="NCBI Taxonomy" id="2233851"/>
    <lineage>
        <taxon>Bacteria</taxon>
        <taxon>Pseudomonadati</taxon>
        <taxon>Pseudomonadota</taxon>
        <taxon>Alphaproteobacteria</taxon>
        <taxon>Hyphomicrobiales</taxon>
        <taxon>Blastochloridaceae</taxon>
        <taxon>Blastochloris</taxon>
    </lineage>
</organism>
<keyword evidence="3" id="KW-1185">Reference proteome</keyword>
<name>A0A348G1H6_9HYPH</name>
<evidence type="ECO:0000313" key="2">
    <source>
        <dbReference type="EMBL" id="BBF93409.1"/>
    </source>
</evidence>